<gene>
    <name evidence="1" type="ORF">PIB30_057495</name>
</gene>
<dbReference type="Proteomes" id="UP001341840">
    <property type="component" value="Unassembled WGS sequence"/>
</dbReference>
<organism evidence="1 2">
    <name type="scientific">Stylosanthes scabra</name>
    <dbReference type="NCBI Taxonomy" id="79078"/>
    <lineage>
        <taxon>Eukaryota</taxon>
        <taxon>Viridiplantae</taxon>
        <taxon>Streptophyta</taxon>
        <taxon>Embryophyta</taxon>
        <taxon>Tracheophyta</taxon>
        <taxon>Spermatophyta</taxon>
        <taxon>Magnoliopsida</taxon>
        <taxon>eudicotyledons</taxon>
        <taxon>Gunneridae</taxon>
        <taxon>Pentapetalae</taxon>
        <taxon>rosids</taxon>
        <taxon>fabids</taxon>
        <taxon>Fabales</taxon>
        <taxon>Fabaceae</taxon>
        <taxon>Papilionoideae</taxon>
        <taxon>50 kb inversion clade</taxon>
        <taxon>dalbergioids sensu lato</taxon>
        <taxon>Dalbergieae</taxon>
        <taxon>Pterocarpus clade</taxon>
        <taxon>Stylosanthes</taxon>
    </lineage>
</organism>
<dbReference type="EMBL" id="JASCZI010211920">
    <property type="protein sequence ID" value="MED6197554.1"/>
    <property type="molecule type" value="Genomic_DNA"/>
</dbReference>
<evidence type="ECO:0000313" key="1">
    <source>
        <dbReference type="EMBL" id="MED6197554.1"/>
    </source>
</evidence>
<keyword evidence="2" id="KW-1185">Reference proteome</keyword>
<proteinExistence type="predicted"/>
<sequence length="71" mass="8060">MVVAMEDETKQQAAMMVTPTKFLEEYLTLRLHNDTIYASLTSFYRTIPLFPDSSDQKPTVEVTGHKTHSPA</sequence>
<accession>A0ABU6XHN5</accession>
<reference evidence="1 2" key="1">
    <citation type="journal article" date="2023" name="Plants (Basel)">
        <title>Bridging the Gap: Combining Genomics and Transcriptomics Approaches to Understand Stylosanthes scabra, an Orphan Legume from the Brazilian Caatinga.</title>
        <authorList>
            <person name="Ferreira-Neto J.R.C."/>
            <person name="da Silva M.D."/>
            <person name="Binneck E."/>
            <person name="de Melo N.F."/>
            <person name="da Silva R.H."/>
            <person name="de Melo A.L.T.M."/>
            <person name="Pandolfi V."/>
            <person name="Bustamante F.O."/>
            <person name="Brasileiro-Vidal A.C."/>
            <person name="Benko-Iseppon A.M."/>
        </authorList>
    </citation>
    <scope>NUCLEOTIDE SEQUENCE [LARGE SCALE GENOMIC DNA]</scope>
    <source>
        <tissue evidence="1">Leaves</tissue>
    </source>
</reference>
<comment type="caution">
    <text evidence="1">The sequence shown here is derived from an EMBL/GenBank/DDBJ whole genome shotgun (WGS) entry which is preliminary data.</text>
</comment>
<protein>
    <submittedName>
        <fullName evidence="1">Uncharacterized protein</fullName>
    </submittedName>
</protein>
<name>A0ABU6XHN5_9FABA</name>
<evidence type="ECO:0000313" key="2">
    <source>
        <dbReference type="Proteomes" id="UP001341840"/>
    </source>
</evidence>